<dbReference type="InterPro" id="IPR000477">
    <property type="entry name" value="RT_dom"/>
</dbReference>
<dbReference type="Proteomes" id="UP001187531">
    <property type="component" value="Unassembled WGS sequence"/>
</dbReference>
<organism evidence="2 3">
    <name type="scientific">Artemia franciscana</name>
    <name type="common">Brine shrimp</name>
    <name type="synonym">Artemia sanfranciscana</name>
    <dbReference type="NCBI Taxonomy" id="6661"/>
    <lineage>
        <taxon>Eukaryota</taxon>
        <taxon>Metazoa</taxon>
        <taxon>Ecdysozoa</taxon>
        <taxon>Arthropoda</taxon>
        <taxon>Crustacea</taxon>
        <taxon>Branchiopoda</taxon>
        <taxon>Anostraca</taxon>
        <taxon>Artemiidae</taxon>
        <taxon>Artemia</taxon>
    </lineage>
</organism>
<dbReference type="Pfam" id="PF00078">
    <property type="entry name" value="RVT_1"/>
    <property type="match status" value="1"/>
</dbReference>
<proteinExistence type="predicted"/>
<sequence>MNDKGLCVLSSPIPVLSRVPQGTMLELSLFNICINDAPEILQNLLPLYADDSKLIRAASSWAEAASIQANLDKLDVWARQWLLEFNSSKCKV</sequence>
<keyword evidence="3" id="KW-1185">Reference proteome</keyword>
<evidence type="ECO:0000313" key="3">
    <source>
        <dbReference type="Proteomes" id="UP001187531"/>
    </source>
</evidence>
<evidence type="ECO:0000259" key="1">
    <source>
        <dbReference type="Pfam" id="PF00078"/>
    </source>
</evidence>
<feature type="domain" description="Reverse transcriptase" evidence="1">
    <location>
        <begin position="13"/>
        <end position="91"/>
    </location>
</feature>
<protein>
    <recommendedName>
        <fullName evidence="1">Reverse transcriptase domain-containing protein</fullName>
    </recommendedName>
</protein>
<gene>
    <name evidence="2" type="ORF">QYM36_002849</name>
</gene>
<reference evidence="2" key="1">
    <citation type="submission" date="2023-07" db="EMBL/GenBank/DDBJ databases">
        <title>Chromosome-level genome assembly of Artemia franciscana.</title>
        <authorList>
            <person name="Jo E."/>
        </authorList>
    </citation>
    <scope>NUCLEOTIDE SEQUENCE</scope>
    <source>
        <tissue evidence="2">Whole body</tissue>
    </source>
</reference>
<dbReference type="AlphaFoldDB" id="A0AA88I610"/>
<accession>A0AA88I610</accession>
<name>A0AA88I610_ARTSF</name>
<comment type="caution">
    <text evidence="2">The sequence shown here is derived from an EMBL/GenBank/DDBJ whole genome shotgun (WGS) entry which is preliminary data.</text>
</comment>
<dbReference type="PANTHER" id="PTHR33332">
    <property type="entry name" value="REVERSE TRANSCRIPTASE DOMAIN-CONTAINING PROTEIN"/>
    <property type="match status" value="1"/>
</dbReference>
<dbReference type="EMBL" id="JAVRJZ010000005">
    <property type="protein sequence ID" value="KAK2722450.1"/>
    <property type="molecule type" value="Genomic_DNA"/>
</dbReference>
<evidence type="ECO:0000313" key="2">
    <source>
        <dbReference type="EMBL" id="KAK2722450.1"/>
    </source>
</evidence>